<dbReference type="InterPro" id="IPR011711">
    <property type="entry name" value="GntR_C"/>
</dbReference>
<dbReference type="EMBL" id="JAVDRL010000002">
    <property type="protein sequence ID" value="MDR6530063.1"/>
    <property type="molecule type" value="Genomic_DNA"/>
</dbReference>
<protein>
    <submittedName>
        <fullName evidence="5">DNA-binding GntR family transcriptional regulator</fullName>
    </submittedName>
</protein>
<dbReference type="PROSITE" id="PS50949">
    <property type="entry name" value="HTH_GNTR"/>
    <property type="match status" value="1"/>
</dbReference>
<dbReference type="PANTHER" id="PTHR43537:SF24">
    <property type="entry name" value="GLUCONATE OPERON TRANSCRIPTIONAL REPRESSOR"/>
    <property type="match status" value="1"/>
</dbReference>
<dbReference type="Pfam" id="PF00392">
    <property type="entry name" value="GntR"/>
    <property type="match status" value="1"/>
</dbReference>
<dbReference type="GO" id="GO:0003677">
    <property type="term" value="F:DNA binding"/>
    <property type="evidence" value="ECO:0007669"/>
    <property type="project" value="UniProtKB-KW"/>
</dbReference>
<evidence type="ECO:0000313" key="5">
    <source>
        <dbReference type="EMBL" id="MDR6530063.1"/>
    </source>
</evidence>
<dbReference type="Proteomes" id="UP001262754">
    <property type="component" value="Unassembled WGS sequence"/>
</dbReference>
<dbReference type="SMART" id="SM00895">
    <property type="entry name" value="FCD"/>
    <property type="match status" value="1"/>
</dbReference>
<evidence type="ECO:0000313" key="6">
    <source>
        <dbReference type="Proteomes" id="UP001262754"/>
    </source>
</evidence>
<dbReference type="InterPro" id="IPR036390">
    <property type="entry name" value="WH_DNA-bd_sf"/>
</dbReference>
<evidence type="ECO:0000256" key="2">
    <source>
        <dbReference type="ARBA" id="ARBA00023125"/>
    </source>
</evidence>
<organism evidence="5 6">
    <name type="scientific">Caulobacter rhizosphaerae</name>
    <dbReference type="NCBI Taxonomy" id="2010972"/>
    <lineage>
        <taxon>Bacteria</taxon>
        <taxon>Pseudomonadati</taxon>
        <taxon>Pseudomonadota</taxon>
        <taxon>Alphaproteobacteria</taxon>
        <taxon>Caulobacterales</taxon>
        <taxon>Caulobacteraceae</taxon>
        <taxon>Caulobacter</taxon>
    </lineage>
</organism>
<dbReference type="PANTHER" id="PTHR43537">
    <property type="entry name" value="TRANSCRIPTIONAL REGULATOR, GNTR FAMILY"/>
    <property type="match status" value="1"/>
</dbReference>
<dbReference type="InterPro" id="IPR036388">
    <property type="entry name" value="WH-like_DNA-bd_sf"/>
</dbReference>
<evidence type="ECO:0000256" key="3">
    <source>
        <dbReference type="ARBA" id="ARBA00023163"/>
    </source>
</evidence>
<evidence type="ECO:0000256" key="1">
    <source>
        <dbReference type="ARBA" id="ARBA00023015"/>
    </source>
</evidence>
<dbReference type="Gene3D" id="1.20.120.530">
    <property type="entry name" value="GntR ligand-binding domain-like"/>
    <property type="match status" value="1"/>
</dbReference>
<gene>
    <name evidence="5" type="ORF">J2800_000787</name>
</gene>
<dbReference type="Pfam" id="PF07729">
    <property type="entry name" value="FCD"/>
    <property type="match status" value="1"/>
</dbReference>
<dbReference type="SUPFAM" id="SSF48008">
    <property type="entry name" value="GntR ligand-binding domain-like"/>
    <property type="match status" value="1"/>
</dbReference>
<dbReference type="SUPFAM" id="SSF46785">
    <property type="entry name" value="Winged helix' DNA-binding domain"/>
    <property type="match status" value="1"/>
</dbReference>
<name>A0ABU1MV45_9CAUL</name>
<reference evidence="5 6" key="1">
    <citation type="submission" date="2023-07" db="EMBL/GenBank/DDBJ databases">
        <title>Sorghum-associated microbial communities from plants grown in Nebraska, USA.</title>
        <authorList>
            <person name="Schachtman D."/>
        </authorList>
    </citation>
    <scope>NUCLEOTIDE SEQUENCE [LARGE SCALE GENOMIC DNA]</scope>
    <source>
        <strain evidence="5 6">DS2154</strain>
    </source>
</reference>
<keyword evidence="1" id="KW-0805">Transcription regulation</keyword>
<proteinExistence type="predicted"/>
<evidence type="ECO:0000259" key="4">
    <source>
        <dbReference type="PROSITE" id="PS50949"/>
    </source>
</evidence>
<sequence>MRQLMAPDDALAGGQTAGGRERMLVLDVCSSSGLEDWSPDLQKAKVYERILLDLILGRLAPGARLDEQSLAARYDAGLAGVRDALGRLALEGLVIRRARSGTTVAPLDLVELRQGYEARALIEPHCASLAAKHASKAEADGIRAAFDGGEQAARDRDLPALVAMDQRFHAAVARAGGNMALARILIPLQHKAARYWVFSFGAATEAELIADVEQHRAVAEVIARGDVEGARLAMMRVLNIMPEATRPMVQG</sequence>
<keyword evidence="6" id="KW-1185">Reference proteome</keyword>
<comment type="caution">
    <text evidence="5">The sequence shown here is derived from an EMBL/GenBank/DDBJ whole genome shotgun (WGS) entry which is preliminary data.</text>
</comment>
<dbReference type="InterPro" id="IPR008920">
    <property type="entry name" value="TF_FadR/GntR_C"/>
</dbReference>
<feature type="domain" description="HTH gntR-type" evidence="4">
    <location>
        <begin position="40"/>
        <end position="107"/>
    </location>
</feature>
<dbReference type="InterPro" id="IPR000524">
    <property type="entry name" value="Tscrpt_reg_HTH_GntR"/>
</dbReference>
<keyword evidence="2 5" id="KW-0238">DNA-binding</keyword>
<dbReference type="Gene3D" id="1.10.10.10">
    <property type="entry name" value="Winged helix-like DNA-binding domain superfamily/Winged helix DNA-binding domain"/>
    <property type="match status" value="1"/>
</dbReference>
<keyword evidence="3" id="KW-0804">Transcription</keyword>
<accession>A0ABU1MV45</accession>
<dbReference type="SMART" id="SM00345">
    <property type="entry name" value="HTH_GNTR"/>
    <property type="match status" value="1"/>
</dbReference>